<keyword evidence="3" id="KW-1185">Reference proteome</keyword>
<evidence type="ECO:0000313" key="2">
    <source>
        <dbReference type="EMBL" id="PPQ80069.1"/>
    </source>
</evidence>
<dbReference type="PANTHER" id="PTHR42877">
    <property type="entry name" value="L-ORNITHINE N(5)-MONOOXYGENASE-RELATED"/>
    <property type="match status" value="1"/>
</dbReference>
<dbReference type="PANTHER" id="PTHR42877:SF8">
    <property type="entry name" value="MONOOXYGENASE"/>
    <property type="match status" value="1"/>
</dbReference>
<evidence type="ECO:0000256" key="1">
    <source>
        <dbReference type="ARBA" id="ARBA00010139"/>
    </source>
</evidence>
<dbReference type="InterPro" id="IPR051209">
    <property type="entry name" value="FAD-bind_Monooxygenase_sf"/>
</dbReference>
<dbReference type="EMBL" id="NHYD01003349">
    <property type="protein sequence ID" value="PPQ80069.1"/>
    <property type="molecule type" value="Genomic_DNA"/>
</dbReference>
<organism evidence="2 3">
    <name type="scientific">Psilocybe cyanescens</name>
    <dbReference type="NCBI Taxonomy" id="93625"/>
    <lineage>
        <taxon>Eukaryota</taxon>
        <taxon>Fungi</taxon>
        <taxon>Dikarya</taxon>
        <taxon>Basidiomycota</taxon>
        <taxon>Agaricomycotina</taxon>
        <taxon>Agaricomycetes</taxon>
        <taxon>Agaricomycetidae</taxon>
        <taxon>Agaricales</taxon>
        <taxon>Agaricineae</taxon>
        <taxon>Strophariaceae</taxon>
        <taxon>Psilocybe</taxon>
    </lineage>
</organism>
<sequence>MAIFLTATPQPMVVTPNPALILSSGIQVFPAISSQAINITTFLRSPTWVFPAQSIEQHVYSEEERRIFENDPNALLEFLEYRKEPESSLNSFFTMFVANSDVQKAMFNATIVMTKEKPHNEDLEKLVIPSWPIGCPGIIPGISYLETLVSDKVDIFYGTMKEIIEKGCVFEDGKEHPVDVLICATGFDTSYVPRFLIIGSGEIDLRDDWAEESKSYLGLAAHGFPNYLMFVGPKSPIRNTPVLVSIEAQADHMFKMINRWQTENIYSFSHKFDAVEDFVEHKDVFMKGTVTALWPGSSMHYQEAIADPRYEDWEIKYAENRFAFLGNGYSRTERDTTADWAYYIRNEDDSCHLSRGKRRKVYSMSELCTALGTLRR</sequence>
<dbReference type="InParanoid" id="A0A409WNJ1"/>
<dbReference type="STRING" id="93625.A0A409WNJ1"/>
<dbReference type="Proteomes" id="UP000283269">
    <property type="component" value="Unassembled WGS sequence"/>
</dbReference>
<evidence type="ECO:0000313" key="3">
    <source>
        <dbReference type="Proteomes" id="UP000283269"/>
    </source>
</evidence>
<proteinExistence type="inferred from homology"/>
<dbReference type="OrthoDB" id="66881at2759"/>
<comment type="similarity">
    <text evidence="1">Belongs to the FAD-binding monooxygenase family.</text>
</comment>
<reference evidence="2 3" key="1">
    <citation type="journal article" date="2018" name="Evol. Lett.">
        <title>Horizontal gene cluster transfer increased hallucinogenic mushroom diversity.</title>
        <authorList>
            <person name="Reynolds H.T."/>
            <person name="Vijayakumar V."/>
            <person name="Gluck-Thaler E."/>
            <person name="Korotkin H.B."/>
            <person name="Matheny P.B."/>
            <person name="Slot J.C."/>
        </authorList>
    </citation>
    <scope>NUCLEOTIDE SEQUENCE [LARGE SCALE GENOMIC DNA]</scope>
    <source>
        <strain evidence="2 3">2631</strain>
    </source>
</reference>
<dbReference type="SUPFAM" id="SSF51905">
    <property type="entry name" value="FAD/NAD(P)-binding domain"/>
    <property type="match status" value="1"/>
</dbReference>
<name>A0A409WNJ1_PSICY</name>
<accession>A0A409WNJ1</accession>
<comment type="caution">
    <text evidence="2">The sequence shown here is derived from an EMBL/GenBank/DDBJ whole genome shotgun (WGS) entry which is preliminary data.</text>
</comment>
<protein>
    <submittedName>
        <fullName evidence="2">Uncharacterized protein</fullName>
    </submittedName>
</protein>
<gene>
    <name evidence="2" type="ORF">CVT25_001498</name>
</gene>
<dbReference type="InterPro" id="IPR036188">
    <property type="entry name" value="FAD/NAD-bd_sf"/>
</dbReference>
<dbReference type="AlphaFoldDB" id="A0A409WNJ1"/>
<dbReference type="Gene3D" id="3.50.50.60">
    <property type="entry name" value="FAD/NAD(P)-binding domain"/>
    <property type="match status" value="1"/>
</dbReference>